<protein>
    <recommendedName>
        <fullName evidence="3">UDP-N-acetylmuramyl pentapeptide phosphotransferase/UDP-N-acetylglucosamine-1-phosphate transferase</fullName>
    </recommendedName>
</protein>
<keyword evidence="2" id="KW-1185">Reference proteome</keyword>
<accession>A0A3N2D1W7</accession>
<name>A0A3N2D1W7_9MICO</name>
<gene>
    <name evidence="1" type="ORF">EDD28_3200</name>
</gene>
<evidence type="ECO:0000313" key="2">
    <source>
        <dbReference type="Proteomes" id="UP000275356"/>
    </source>
</evidence>
<reference evidence="1 2" key="1">
    <citation type="submission" date="2018-11" db="EMBL/GenBank/DDBJ databases">
        <title>Sequencing the genomes of 1000 actinobacteria strains.</title>
        <authorList>
            <person name="Klenk H.-P."/>
        </authorList>
    </citation>
    <scope>NUCLEOTIDE SEQUENCE [LARGE SCALE GENOMIC DNA]</scope>
    <source>
        <strain evidence="1 2">DSM 13521</strain>
    </source>
</reference>
<sequence length="278" mass="26922">MSRLVPAVNAAAMTVGARLQLHVLSDDAVQRLERTNFAGRTVSLAGGIAAAVGALAGVASAGGRPGLAAVVAVAPAGALGALDDLGEQPEDRSTKGLRGHLSALRDGQVTTGFLKLAGIGLAGLAAGTILAGARGSTRTWRGIADSVASGALVAGTANLVNLLDLRPGRALKAVAAVALPLAVVPGPATSVASGVLGATAAAAPGDLAESTMLGDTGANALGAGLGVALAASPHPAVRLGALAVVVAGTLASERVSFSAVIERTAWLRALDQAGRRTG</sequence>
<dbReference type="AlphaFoldDB" id="A0A3N2D1W7"/>
<evidence type="ECO:0008006" key="3">
    <source>
        <dbReference type="Google" id="ProtNLM"/>
    </source>
</evidence>
<proteinExistence type="predicted"/>
<dbReference type="Proteomes" id="UP000275356">
    <property type="component" value="Unassembled WGS sequence"/>
</dbReference>
<evidence type="ECO:0000313" key="1">
    <source>
        <dbReference type="EMBL" id="ROR93776.1"/>
    </source>
</evidence>
<organism evidence="1 2">
    <name type="scientific">Salana multivorans</name>
    <dbReference type="NCBI Taxonomy" id="120377"/>
    <lineage>
        <taxon>Bacteria</taxon>
        <taxon>Bacillati</taxon>
        <taxon>Actinomycetota</taxon>
        <taxon>Actinomycetes</taxon>
        <taxon>Micrococcales</taxon>
        <taxon>Beutenbergiaceae</taxon>
        <taxon>Salana</taxon>
    </lineage>
</organism>
<dbReference type="EMBL" id="RKHQ01000002">
    <property type="protein sequence ID" value="ROR93776.1"/>
    <property type="molecule type" value="Genomic_DNA"/>
</dbReference>
<comment type="caution">
    <text evidence="1">The sequence shown here is derived from an EMBL/GenBank/DDBJ whole genome shotgun (WGS) entry which is preliminary data.</text>
</comment>
<dbReference type="RefSeq" id="WP_245968121.1">
    <property type="nucleotide sequence ID" value="NZ_RKHQ01000002.1"/>
</dbReference>